<evidence type="ECO:0000256" key="1">
    <source>
        <dbReference type="SAM" id="Phobius"/>
    </source>
</evidence>
<keyword evidence="1" id="KW-1133">Transmembrane helix</keyword>
<dbReference type="InterPro" id="IPR025508">
    <property type="entry name" value="DUF4395"/>
</dbReference>
<dbReference type="OrthoDB" id="2376580at2"/>
<protein>
    <submittedName>
        <fullName evidence="3">DUF4395 domain-containing protein</fullName>
    </submittedName>
</protein>
<feature type="transmembrane region" description="Helical" evidence="1">
    <location>
        <begin position="56"/>
        <end position="78"/>
    </location>
</feature>
<accession>A0A4P6ESK7</accession>
<evidence type="ECO:0000313" key="3">
    <source>
        <dbReference type="EMBL" id="QAY65922.1"/>
    </source>
</evidence>
<name>A0A4P6ESK7_9BACL</name>
<feature type="domain" description="DUF4395" evidence="2">
    <location>
        <begin position="28"/>
        <end position="151"/>
    </location>
</feature>
<keyword evidence="1" id="KW-0472">Membrane</keyword>
<dbReference type="AlphaFoldDB" id="A0A4P6ESK7"/>
<feature type="transmembrane region" description="Helical" evidence="1">
    <location>
        <begin position="99"/>
        <end position="117"/>
    </location>
</feature>
<evidence type="ECO:0000313" key="4">
    <source>
        <dbReference type="Proteomes" id="UP000293568"/>
    </source>
</evidence>
<reference evidence="3 4" key="1">
    <citation type="submission" date="2019-01" db="EMBL/GenBank/DDBJ databases">
        <title>Genome sequencing of strain FW100M-2.</title>
        <authorList>
            <person name="Heo J."/>
            <person name="Kim S.-J."/>
            <person name="Kim J.-S."/>
            <person name="Hong S.-B."/>
            <person name="Kwon S.-W."/>
        </authorList>
    </citation>
    <scope>NUCLEOTIDE SEQUENCE [LARGE SCALE GENOMIC DNA]</scope>
    <source>
        <strain evidence="3 4">FW100M-2</strain>
    </source>
</reference>
<keyword evidence="4" id="KW-1185">Reference proteome</keyword>
<dbReference type="PIRSF" id="PIRSF030042">
    <property type="entry name" value="UCP030042"/>
    <property type="match status" value="1"/>
</dbReference>
<dbReference type="Pfam" id="PF14340">
    <property type="entry name" value="DUF4395"/>
    <property type="match status" value="1"/>
</dbReference>
<keyword evidence="1" id="KW-0812">Transmembrane</keyword>
<organism evidence="3 4">
    <name type="scientific">Paenibacillus protaetiae</name>
    <dbReference type="NCBI Taxonomy" id="2509456"/>
    <lineage>
        <taxon>Bacteria</taxon>
        <taxon>Bacillati</taxon>
        <taxon>Bacillota</taxon>
        <taxon>Bacilli</taxon>
        <taxon>Bacillales</taxon>
        <taxon>Paenibacillaceae</taxon>
        <taxon>Paenibacillus</taxon>
    </lineage>
</organism>
<gene>
    <name evidence="3" type="ORF">ET464_05505</name>
</gene>
<feature type="transmembrane region" description="Helical" evidence="1">
    <location>
        <begin position="123"/>
        <end position="149"/>
    </location>
</feature>
<sequence>MELADMIPKEWLRMTQEPASTVPQVPSVPMPLVRFNNWVTLALLAISWITQQPWIAAIPLVTCGLGAAIGWNPVIWIAKQNFKRPPSSYVSEEKAQLRFNQTLCTGMLLVAIISAAAGWTAGFYIFTILPALANIGALAGFCVGCFIRFRWNQYRHAKKRADA</sequence>
<evidence type="ECO:0000259" key="2">
    <source>
        <dbReference type="Pfam" id="PF14340"/>
    </source>
</evidence>
<dbReference type="InterPro" id="IPR016942">
    <property type="entry name" value="UCP030042"/>
</dbReference>
<dbReference type="Proteomes" id="UP000293568">
    <property type="component" value="Chromosome"/>
</dbReference>
<proteinExistence type="predicted"/>
<dbReference type="KEGG" id="pprt:ET464_05505"/>
<dbReference type="EMBL" id="CP035492">
    <property type="protein sequence ID" value="QAY65922.1"/>
    <property type="molecule type" value="Genomic_DNA"/>
</dbReference>